<evidence type="ECO:0000256" key="3">
    <source>
        <dbReference type="RuleBase" id="RU003345"/>
    </source>
</evidence>
<dbReference type="Gene3D" id="3.40.309.10">
    <property type="entry name" value="Aldehyde Dehydrogenase, Chain A, domain 2"/>
    <property type="match status" value="1"/>
</dbReference>
<dbReference type="InterPro" id="IPR016161">
    <property type="entry name" value="Ald_DH/histidinol_DH"/>
</dbReference>
<feature type="active site" evidence="2">
    <location>
        <position position="236"/>
    </location>
</feature>
<dbReference type="InterPro" id="IPR029510">
    <property type="entry name" value="Ald_DH_CS_GLU"/>
</dbReference>
<dbReference type="Pfam" id="PF00171">
    <property type="entry name" value="Aldedh"/>
    <property type="match status" value="2"/>
</dbReference>
<dbReference type="InterPro" id="IPR016163">
    <property type="entry name" value="Ald_DH_C"/>
</dbReference>
<name>A0A3R7XX69_9STRA</name>
<dbReference type="PROSITE" id="PS00687">
    <property type="entry name" value="ALDEHYDE_DEHYDR_GLU"/>
    <property type="match status" value="1"/>
</dbReference>
<dbReference type="EMBL" id="QKXF01000132">
    <property type="protein sequence ID" value="RQM16045.1"/>
    <property type="molecule type" value="Genomic_DNA"/>
</dbReference>
<dbReference type="InterPro" id="IPR015590">
    <property type="entry name" value="Aldehyde_DH_dom"/>
</dbReference>
<dbReference type="PANTHER" id="PTHR11699">
    <property type="entry name" value="ALDEHYDE DEHYDROGENASE-RELATED"/>
    <property type="match status" value="1"/>
</dbReference>
<keyword evidence="1 3" id="KW-0560">Oxidoreductase</keyword>
<dbReference type="Proteomes" id="UP000286097">
    <property type="component" value="Unassembled WGS sequence"/>
</dbReference>
<dbReference type="Gene3D" id="3.40.605.10">
    <property type="entry name" value="Aldehyde Dehydrogenase, Chain A, domain 1"/>
    <property type="match status" value="3"/>
</dbReference>
<sequence length="348" mass="37470">MPRRFSSQVFVKQTNLLINGQFVPSISGKTFKTYNPATEEKIADVAEAGSSDIDAAVAVARAAFKGSWRTLPAADRGRLLNKLADLFEEKIDELAVFKAVDNGKPCAEAKGADFGPLCSRLTVTMLDGPKRFVALLSRSQDLNCAIPSPSLSLGPALAAGNIIVLKLGEQTPLSALRVGELIVEAGVVNIVPGVAGPYLAQHPNVDKVAFFTGSTEVGYQIMRESHVNNIKRVTLELGGKSANIILEEIFGPVMSVFKFKTIDQVIERANDSVYGLRAGVVTKSIDNAIKISNGIQTVYVNGYDVFDANTPFGGFKDSGIGRENGELGLRNYLQYKTVIMKRPDDSMP</sequence>
<evidence type="ECO:0000259" key="4">
    <source>
        <dbReference type="Pfam" id="PF00171"/>
    </source>
</evidence>
<dbReference type="SUPFAM" id="SSF53720">
    <property type="entry name" value="ALDH-like"/>
    <property type="match status" value="1"/>
</dbReference>
<comment type="similarity">
    <text evidence="3">Belongs to the aldehyde dehydrogenase family.</text>
</comment>
<proteinExistence type="inferred from homology"/>
<feature type="domain" description="Aldehyde dehydrogenase" evidence="4">
    <location>
        <begin position="23"/>
        <end position="115"/>
    </location>
</feature>
<dbReference type="InterPro" id="IPR016162">
    <property type="entry name" value="Ald_DH_N"/>
</dbReference>
<evidence type="ECO:0000256" key="1">
    <source>
        <dbReference type="ARBA" id="ARBA00023002"/>
    </source>
</evidence>
<dbReference type="VEuPathDB" id="FungiDB:DD237_002343"/>
<gene>
    <name evidence="5" type="ORF">DD237_002343</name>
</gene>
<reference evidence="5 6" key="1">
    <citation type="submission" date="2018-06" db="EMBL/GenBank/DDBJ databases">
        <title>Comparative genomics of downy mildews reveals potential adaptations to biotrophy.</title>
        <authorList>
            <person name="Fletcher K."/>
            <person name="Klosterman S.J."/>
            <person name="Derevnina L."/>
            <person name="Martin F."/>
            <person name="Koike S."/>
            <person name="Reyes Chin-Wo S."/>
            <person name="Mou B."/>
            <person name="Michelmore R."/>
        </authorList>
    </citation>
    <scope>NUCLEOTIDE SEQUENCE [LARGE SCALE GENOMIC DNA]</scope>
    <source>
        <strain evidence="5 6">R13</strain>
    </source>
</reference>
<protein>
    <recommendedName>
        <fullName evidence="4">Aldehyde dehydrogenase domain-containing protein</fullName>
    </recommendedName>
</protein>
<accession>A0A3R7XX69</accession>
<dbReference type="AlphaFoldDB" id="A0A3R7XX69"/>
<comment type="caution">
    <text evidence="5">The sequence shown here is derived from an EMBL/GenBank/DDBJ whole genome shotgun (WGS) entry which is preliminary data.</text>
</comment>
<evidence type="ECO:0000313" key="6">
    <source>
        <dbReference type="Proteomes" id="UP000286097"/>
    </source>
</evidence>
<evidence type="ECO:0000256" key="2">
    <source>
        <dbReference type="PROSITE-ProRule" id="PRU10007"/>
    </source>
</evidence>
<dbReference type="GO" id="GO:0016620">
    <property type="term" value="F:oxidoreductase activity, acting on the aldehyde or oxo group of donors, NAD or NADP as acceptor"/>
    <property type="evidence" value="ECO:0007669"/>
    <property type="project" value="InterPro"/>
</dbReference>
<feature type="domain" description="Aldehyde dehydrogenase" evidence="4">
    <location>
        <begin position="245"/>
        <end position="338"/>
    </location>
</feature>
<organism evidence="5 6">
    <name type="scientific">Peronospora effusa</name>
    <dbReference type="NCBI Taxonomy" id="542832"/>
    <lineage>
        <taxon>Eukaryota</taxon>
        <taxon>Sar</taxon>
        <taxon>Stramenopiles</taxon>
        <taxon>Oomycota</taxon>
        <taxon>Peronosporomycetes</taxon>
        <taxon>Peronosporales</taxon>
        <taxon>Peronosporaceae</taxon>
        <taxon>Peronospora</taxon>
    </lineage>
</organism>
<evidence type="ECO:0000313" key="5">
    <source>
        <dbReference type="EMBL" id="RQM16045.1"/>
    </source>
</evidence>